<dbReference type="Gene3D" id="3.60.130.10">
    <property type="entry name" value="Clavaminate synthase-like"/>
    <property type="match status" value="1"/>
</dbReference>
<dbReference type="InterPro" id="IPR042098">
    <property type="entry name" value="TauD-like_sf"/>
</dbReference>
<proteinExistence type="predicted"/>
<evidence type="ECO:0000256" key="2">
    <source>
        <dbReference type="ARBA" id="ARBA00023004"/>
    </source>
</evidence>
<reference evidence="5" key="1">
    <citation type="submission" date="2023-07" db="EMBL/GenBank/DDBJ databases">
        <title>Whole genome shotgun sequence of Streptomyces achromogenes subsp. rubradiris NBRC 14000.</title>
        <authorList>
            <person name="Komaki H."/>
            <person name="Tamura T."/>
        </authorList>
    </citation>
    <scope>NUCLEOTIDE SEQUENCE [LARGE SCALE GENOMIC DNA]</scope>
    <source>
        <strain evidence="5">NBRC 14000</strain>
    </source>
</reference>
<gene>
    <name evidence="4" type="ORF">Srubr_18590</name>
</gene>
<keyword evidence="2" id="KW-0408">Iron</keyword>
<name>A0ABQ3R835_STRRR</name>
<organism evidence="4 5">
    <name type="scientific">Streptomyces rubradiris</name>
    <name type="common">Streptomyces achromogenes subsp. rubradiris</name>
    <dbReference type="NCBI Taxonomy" id="285531"/>
    <lineage>
        <taxon>Bacteria</taxon>
        <taxon>Bacillati</taxon>
        <taxon>Actinomycetota</taxon>
        <taxon>Actinomycetes</taxon>
        <taxon>Kitasatosporales</taxon>
        <taxon>Streptomycetaceae</taxon>
        <taxon>Streptomyces</taxon>
    </lineage>
</organism>
<accession>A0ABQ3R835</accession>
<dbReference type="Proteomes" id="UP000646738">
    <property type="component" value="Unassembled WGS sequence"/>
</dbReference>
<evidence type="ECO:0000313" key="5">
    <source>
        <dbReference type="Proteomes" id="UP000646738"/>
    </source>
</evidence>
<feature type="domain" description="TauD/TfdA-like" evidence="3">
    <location>
        <begin position="2"/>
        <end position="63"/>
    </location>
</feature>
<keyword evidence="1" id="KW-0560">Oxidoreductase</keyword>
<keyword evidence="5" id="KW-1185">Reference proteome</keyword>
<sequence>MHVDAILNAHPVRYIGLECLEAPDEGGETLIAGSSAFFATAPAELVETLRGIRIESTGPGSRASTWSGPAATRSWRRCRWTR</sequence>
<dbReference type="InterPro" id="IPR003819">
    <property type="entry name" value="TauD/TfdA-like"/>
</dbReference>
<dbReference type="SUPFAM" id="SSF51197">
    <property type="entry name" value="Clavaminate synthase-like"/>
    <property type="match status" value="1"/>
</dbReference>
<evidence type="ECO:0000313" key="4">
    <source>
        <dbReference type="EMBL" id="GHI52013.1"/>
    </source>
</evidence>
<dbReference type="Pfam" id="PF02668">
    <property type="entry name" value="TauD"/>
    <property type="match status" value="1"/>
</dbReference>
<evidence type="ECO:0000259" key="3">
    <source>
        <dbReference type="Pfam" id="PF02668"/>
    </source>
</evidence>
<dbReference type="EMBL" id="BNEA01000005">
    <property type="protein sequence ID" value="GHI52013.1"/>
    <property type="molecule type" value="Genomic_DNA"/>
</dbReference>
<evidence type="ECO:0000256" key="1">
    <source>
        <dbReference type="ARBA" id="ARBA00023002"/>
    </source>
</evidence>
<comment type="caution">
    <text evidence="4">The sequence shown here is derived from an EMBL/GenBank/DDBJ whole genome shotgun (WGS) entry which is preliminary data.</text>
</comment>
<protein>
    <recommendedName>
        <fullName evidence="3">TauD/TfdA-like domain-containing protein</fullName>
    </recommendedName>
</protein>